<keyword evidence="4 5" id="KW-0067">ATP-binding</keyword>
<dbReference type="PANTHER" id="PTHR11070:SF3">
    <property type="entry name" value="DNA 3'-5' HELICASE"/>
    <property type="match status" value="1"/>
</dbReference>
<name>A0A1I6M0L5_9SPHN</name>
<accession>A0A1I6M0L5</accession>
<dbReference type="Gene3D" id="3.40.50.300">
    <property type="entry name" value="P-loop containing nucleotide triphosphate hydrolases"/>
    <property type="match status" value="2"/>
</dbReference>
<gene>
    <name evidence="7" type="ORF">SAMN05192580_3230</name>
</gene>
<dbReference type="GO" id="GO:0005524">
    <property type="term" value="F:ATP binding"/>
    <property type="evidence" value="ECO:0007669"/>
    <property type="project" value="UniProtKB-UniRule"/>
</dbReference>
<evidence type="ECO:0000259" key="6">
    <source>
        <dbReference type="PROSITE" id="PS51198"/>
    </source>
</evidence>
<evidence type="ECO:0000256" key="3">
    <source>
        <dbReference type="ARBA" id="ARBA00022806"/>
    </source>
</evidence>
<dbReference type="PANTHER" id="PTHR11070">
    <property type="entry name" value="UVRD / RECB / PCRA DNA HELICASE FAMILY MEMBER"/>
    <property type="match status" value="1"/>
</dbReference>
<feature type="binding site" evidence="5">
    <location>
        <begin position="24"/>
        <end position="31"/>
    </location>
    <ligand>
        <name>ATP</name>
        <dbReference type="ChEBI" id="CHEBI:30616"/>
    </ligand>
</feature>
<dbReference type="InterPro" id="IPR014016">
    <property type="entry name" value="UvrD-like_ATP-bd"/>
</dbReference>
<protein>
    <submittedName>
        <fullName evidence="7">Superfamily I DNA or RNA helicase</fullName>
    </submittedName>
</protein>
<dbReference type="AlphaFoldDB" id="A0A1I6M0L5"/>
<keyword evidence="3 5" id="KW-0347">Helicase</keyword>
<evidence type="ECO:0000256" key="5">
    <source>
        <dbReference type="PROSITE-ProRule" id="PRU00560"/>
    </source>
</evidence>
<keyword evidence="1 5" id="KW-0547">Nucleotide-binding</keyword>
<evidence type="ECO:0000313" key="7">
    <source>
        <dbReference type="EMBL" id="SFS09168.1"/>
    </source>
</evidence>
<dbReference type="InterPro" id="IPR027417">
    <property type="entry name" value="P-loop_NTPase"/>
</dbReference>
<evidence type="ECO:0000256" key="1">
    <source>
        <dbReference type="ARBA" id="ARBA00022741"/>
    </source>
</evidence>
<evidence type="ECO:0000256" key="2">
    <source>
        <dbReference type="ARBA" id="ARBA00022801"/>
    </source>
</evidence>
<evidence type="ECO:0000313" key="8">
    <source>
        <dbReference type="Proteomes" id="UP000198824"/>
    </source>
</evidence>
<dbReference type="Pfam" id="PF00580">
    <property type="entry name" value="UvrD-helicase"/>
    <property type="match status" value="2"/>
</dbReference>
<feature type="domain" description="UvrD-like helicase ATP-binding" evidence="6">
    <location>
        <begin position="3"/>
        <end position="275"/>
    </location>
</feature>
<dbReference type="SUPFAM" id="SSF52540">
    <property type="entry name" value="P-loop containing nucleoside triphosphate hydrolases"/>
    <property type="match status" value="1"/>
</dbReference>
<dbReference type="EMBL" id="FOZG01000003">
    <property type="protein sequence ID" value="SFS09168.1"/>
    <property type="molecule type" value="Genomic_DNA"/>
</dbReference>
<sequence>MTVLLSDEQAGIVALPLGPLAVSACAGSGKTRTAVHRLAAMRRLYEGRGIVALLSFSNVAVDTFSKEYGTLLRDMPVIGRSATVEIDTMDGFITTNILRPHGHRVMKCPRAPFLVDGTEPFLNSFTVWDGSRPRPTTEIDFACDGANFKFLIGKNKAELPANWAAPAVASLGKTGAYTHNAGRYWVLRVLREKPFVLRALARRYPHILVDEAQDIGPEHQAVLELLIEAGSQLSLIGDPHQGIFDFARAKGAFLKAYSDRADIAARSLTVNYRSLPGIVSVANRLIGARDTAARVTTTERPSAFYMPYKAASRDAALDSFRSLLVAAGVDPAKGVVLCRSNDLTAEWRGEMYAQGVGVVRCLAEAAISRERRDFLRAYQQTCLGLMGLLAPKHGSLAIDLARPADETMRLLRQRIWAFVRDPVSGLPAATLVADTGWHSALKARVTGLIAVLGAEFGLQAAENLGQRLAKKQLANAPLLAAPILTAAAEPSFRTSTVHRVKGESLDAVLYVAKKSHVRALLDGTDTEDGRIGYVALTRAKDLFVLAVPDTALHAFEPELQASGLVRA</sequence>
<keyword evidence="8" id="KW-1185">Reference proteome</keyword>
<dbReference type="GO" id="GO:0016787">
    <property type="term" value="F:hydrolase activity"/>
    <property type="evidence" value="ECO:0007669"/>
    <property type="project" value="UniProtKB-UniRule"/>
</dbReference>
<dbReference type="PROSITE" id="PS51198">
    <property type="entry name" value="UVRD_HELICASE_ATP_BIND"/>
    <property type="match status" value="1"/>
</dbReference>
<dbReference type="Proteomes" id="UP000198824">
    <property type="component" value="Unassembled WGS sequence"/>
</dbReference>
<keyword evidence="2 5" id="KW-0378">Hydrolase</keyword>
<dbReference type="OrthoDB" id="9810135at2"/>
<dbReference type="STRING" id="1166337.SAMN05192580_3230"/>
<dbReference type="GO" id="GO:0003677">
    <property type="term" value="F:DNA binding"/>
    <property type="evidence" value="ECO:0007669"/>
    <property type="project" value="InterPro"/>
</dbReference>
<dbReference type="RefSeq" id="WP_093316118.1">
    <property type="nucleotide sequence ID" value="NZ_FOZG01000003.1"/>
</dbReference>
<dbReference type="InterPro" id="IPR000212">
    <property type="entry name" value="DNA_helicase_UvrD/REP"/>
</dbReference>
<organism evidence="7 8">
    <name type="scientific">Sphingomonas jatrophae</name>
    <dbReference type="NCBI Taxonomy" id="1166337"/>
    <lineage>
        <taxon>Bacteria</taxon>
        <taxon>Pseudomonadati</taxon>
        <taxon>Pseudomonadota</taxon>
        <taxon>Alphaproteobacteria</taxon>
        <taxon>Sphingomonadales</taxon>
        <taxon>Sphingomonadaceae</taxon>
        <taxon>Sphingomonas</taxon>
    </lineage>
</organism>
<proteinExistence type="predicted"/>
<dbReference type="GO" id="GO:0003678">
    <property type="term" value="F:DNA helicase activity"/>
    <property type="evidence" value="ECO:0007669"/>
    <property type="project" value="InterPro"/>
</dbReference>
<evidence type="ECO:0000256" key="4">
    <source>
        <dbReference type="ARBA" id="ARBA00022840"/>
    </source>
</evidence>
<reference evidence="7 8" key="1">
    <citation type="submission" date="2016-10" db="EMBL/GenBank/DDBJ databases">
        <authorList>
            <person name="de Groot N.N."/>
        </authorList>
    </citation>
    <scope>NUCLEOTIDE SEQUENCE [LARGE SCALE GENOMIC DNA]</scope>
    <source>
        <strain evidence="7 8">S5-249</strain>
    </source>
</reference>